<evidence type="ECO:0000313" key="4">
    <source>
        <dbReference type="Proteomes" id="UP000027822"/>
    </source>
</evidence>
<evidence type="ECO:0000313" key="3">
    <source>
        <dbReference type="EMBL" id="KEK18882.1"/>
    </source>
</evidence>
<dbReference type="RefSeq" id="WP_034639599.1">
    <property type="nucleotide sequence ID" value="NZ_CBCSJC010000009.1"/>
</dbReference>
<proteinExistence type="predicted"/>
<evidence type="ECO:0000259" key="1">
    <source>
        <dbReference type="Pfam" id="PF06048"/>
    </source>
</evidence>
<accession>A0A073JXE2</accession>
<keyword evidence="4" id="KW-1185">Reference proteome</keyword>
<feature type="domain" description="DUF927" evidence="1">
    <location>
        <begin position="320"/>
        <end position="587"/>
    </location>
</feature>
<reference evidence="3 4" key="1">
    <citation type="submission" date="2014-06" db="EMBL/GenBank/DDBJ databases">
        <title>Draft genome sequence of Bacillus manliponensis JCM 15802 (MCCC 1A00708).</title>
        <authorList>
            <person name="Lai Q."/>
            <person name="Liu Y."/>
            <person name="Shao Z."/>
        </authorList>
    </citation>
    <scope>NUCLEOTIDE SEQUENCE [LARGE SCALE GENOMIC DNA]</scope>
    <source>
        <strain evidence="3 4">JCM 15802</strain>
    </source>
</reference>
<feature type="domain" description="NrS-1 polymerase-like HBD" evidence="2">
    <location>
        <begin position="230"/>
        <end position="291"/>
    </location>
</feature>
<dbReference type="Pfam" id="PF06048">
    <property type="entry name" value="DUF927"/>
    <property type="match status" value="1"/>
</dbReference>
<dbReference type="OrthoDB" id="9763644at2"/>
<dbReference type="AlphaFoldDB" id="A0A073JXE2"/>
<organism evidence="3 4">
    <name type="scientific">Bacillus manliponensis</name>
    <dbReference type="NCBI Taxonomy" id="574376"/>
    <lineage>
        <taxon>Bacteria</taxon>
        <taxon>Bacillati</taxon>
        <taxon>Bacillota</taxon>
        <taxon>Bacilli</taxon>
        <taxon>Bacillales</taxon>
        <taxon>Bacillaceae</taxon>
        <taxon>Bacillus</taxon>
        <taxon>Bacillus cereus group</taxon>
    </lineage>
</organism>
<dbReference type="EMBL" id="JOTN01000010">
    <property type="protein sequence ID" value="KEK18882.1"/>
    <property type="molecule type" value="Genomic_DNA"/>
</dbReference>
<dbReference type="Pfam" id="PF22763">
    <property type="entry name" value="NrS1-1_pol-like_HBD"/>
    <property type="match status" value="1"/>
</dbReference>
<dbReference type="InterPro" id="IPR054468">
    <property type="entry name" value="NrSPol-like_HBD"/>
</dbReference>
<name>A0A073JXE2_9BACI</name>
<protein>
    <submittedName>
        <fullName evidence="3">Uncharacterized protein</fullName>
    </submittedName>
</protein>
<dbReference type="Proteomes" id="UP000027822">
    <property type="component" value="Unassembled WGS sequence"/>
</dbReference>
<dbReference type="STRING" id="574376.BAMA_02055"/>
<gene>
    <name evidence="3" type="ORF">BAMA_02055</name>
</gene>
<dbReference type="eggNOG" id="COG5519">
    <property type="taxonomic scope" value="Bacteria"/>
</dbReference>
<evidence type="ECO:0000259" key="2">
    <source>
        <dbReference type="Pfam" id="PF22763"/>
    </source>
</evidence>
<dbReference type="eggNOG" id="COG4983">
    <property type="taxonomic scope" value="Bacteria"/>
</dbReference>
<comment type="caution">
    <text evidence="3">The sequence shown here is derived from an EMBL/GenBank/DDBJ whole genome shotgun (WGS) entry which is preliminary data.</text>
</comment>
<dbReference type="InterPro" id="IPR009270">
    <property type="entry name" value="DUF927"/>
</dbReference>
<sequence length="850" mass="96806">MSNQFTNIPTELKNCSQWVLWRKEKRDGKPTKVPYQVNNEMAKANNRNTWSNFKTVVEKYKQGGYDGIGFVFSKQDDYIGIDLDKCVVDGDLSELAQEIMNIVPSYTEYSPSGEGIHIIAKGKLPLRGPGTGKKNPNLGLEIYRHGRYFTFTGNSVNNHPVEESTEKLKVIFQKYIEKKEAPVASKTPYVSNESNISNLSNSELWERMFNSKNGGAIKDLFCGMLINGDHSSTDMALANHLAFWTDKDAAKMDSMFRESALVRDKWDKQHSSDGFTYGEMTIERAISSTHNSISNYDADKNKEGGKEILPSPYKSINGALYKVEIKVKKDEIEEQNISVARHVPYLKRELCNIEKPQVYYELTWNNRGKNVTELVTAGSLATKREMMPLAEKSFPVNDNNVKQLIDYFDKVLASNEIETGWMVERLGHIKNDCIHPLIEKGYDILPADLGDRQLLEAFQSKGTVQGWIDGVFNRIKSHPRALFFVLSSFASIFLHDLKIDPFIVELAGSTSTGKTTAMKVAASVWGTNQLINEFNSTKTSVERKSAFLNSFPLYLDDSRKADERLLQSFVYHFSGGRSKGRGTLNGSQLEYTWKNICLATGEISLNDYSAKAGGVAARIISLTDSPFIEVGHSFFEDLYKSMENNYGLVGVEFFKQYQENKERWLPQFYKFKDLYMKKSQGNEVLTRLALYYSVVHFTGSIVKEIFNLDLDLNKIYSLFDEMADNNKAIDKPKQFLEEILNDLDSNRQTIFYDNHFTPNSIHAVYKNKANCLYLTPSYLSKFLGSEEKTIRKEWLKRGITIASGNKGAHVDYKAIKHEGKTYRVIPLNMDFVDSLGFDFKYISENRYKGI</sequence>